<dbReference type="Pfam" id="PF13489">
    <property type="entry name" value="Methyltransf_23"/>
    <property type="match status" value="1"/>
</dbReference>
<dbReference type="EMBL" id="SMCO01000012">
    <property type="protein sequence ID" value="TCV84267.1"/>
    <property type="molecule type" value="Genomic_DNA"/>
</dbReference>
<sequence>MLVRFYVHSQSQVKRSIRMNPASIYSDGTYIEHNPSLHQEDSAYKMTYLESLLETIEWPKGLIRILDVGGGAGILGWLVCEWFHQHGYTVECWALDLSEEMLALQRAHNPYITETRLGGMEQLGNQDFDLALVIDVIEHVPEHHLFSEALNRRAKYILYNIPIEQNLFDVLRNLYMRGRYYALQTKSLGHVHFFTPGAAKAFVRVHHQLLGTRFSHFAMHLLTTDHPAYKIQLQHRLRYVELKLSAWIRRWLCSLAPWLVQGSLFILARRK</sequence>
<dbReference type="AlphaFoldDB" id="A0A4R3XYU1"/>
<dbReference type="Proteomes" id="UP000295367">
    <property type="component" value="Unassembled WGS sequence"/>
</dbReference>
<dbReference type="GO" id="GO:0032259">
    <property type="term" value="P:methylation"/>
    <property type="evidence" value="ECO:0007669"/>
    <property type="project" value="UniProtKB-KW"/>
</dbReference>
<keyword evidence="1" id="KW-0808">Transferase</keyword>
<evidence type="ECO:0000313" key="1">
    <source>
        <dbReference type="EMBL" id="TCV84267.1"/>
    </source>
</evidence>
<dbReference type="Gene3D" id="3.40.50.150">
    <property type="entry name" value="Vaccinia Virus protein VP39"/>
    <property type="match status" value="1"/>
</dbReference>
<dbReference type="GO" id="GO:0008168">
    <property type="term" value="F:methyltransferase activity"/>
    <property type="evidence" value="ECO:0007669"/>
    <property type="project" value="UniProtKB-KW"/>
</dbReference>
<protein>
    <submittedName>
        <fullName evidence="1">Methyltransferase family protein</fullName>
    </submittedName>
</protein>
<gene>
    <name evidence="1" type="ORF">EDC63_11231</name>
</gene>
<dbReference type="CDD" id="cd02440">
    <property type="entry name" value="AdoMet_MTases"/>
    <property type="match status" value="1"/>
</dbReference>
<comment type="caution">
    <text evidence="1">The sequence shown here is derived from an EMBL/GenBank/DDBJ whole genome shotgun (WGS) entry which is preliminary data.</text>
</comment>
<reference evidence="1 2" key="1">
    <citation type="submission" date="2019-03" db="EMBL/GenBank/DDBJ databases">
        <title>Genomic Encyclopedia of Type Strains, Phase IV (KMG-IV): sequencing the most valuable type-strain genomes for metagenomic binning, comparative biology and taxonomic classification.</title>
        <authorList>
            <person name="Goeker M."/>
        </authorList>
    </citation>
    <scope>NUCLEOTIDE SEQUENCE [LARGE SCALE GENOMIC DNA]</scope>
    <source>
        <strain evidence="1 2">DSM 100309</strain>
    </source>
</reference>
<dbReference type="SUPFAM" id="SSF53335">
    <property type="entry name" value="S-adenosyl-L-methionine-dependent methyltransferases"/>
    <property type="match status" value="1"/>
</dbReference>
<dbReference type="OrthoDB" id="9790457at2"/>
<accession>A0A4R3XYU1</accession>
<evidence type="ECO:0000313" key="2">
    <source>
        <dbReference type="Proteomes" id="UP000295367"/>
    </source>
</evidence>
<keyword evidence="2" id="KW-1185">Reference proteome</keyword>
<name>A0A4R3XYU1_9PROT</name>
<keyword evidence="1" id="KW-0489">Methyltransferase</keyword>
<organism evidence="1 2">
    <name type="scientific">Sulfurirhabdus autotrophica</name>
    <dbReference type="NCBI Taxonomy" id="1706046"/>
    <lineage>
        <taxon>Bacteria</taxon>
        <taxon>Pseudomonadati</taxon>
        <taxon>Pseudomonadota</taxon>
        <taxon>Betaproteobacteria</taxon>
        <taxon>Nitrosomonadales</taxon>
        <taxon>Sulfuricellaceae</taxon>
        <taxon>Sulfurirhabdus</taxon>
    </lineage>
</organism>
<proteinExistence type="predicted"/>
<dbReference type="InterPro" id="IPR029063">
    <property type="entry name" value="SAM-dependent_MTases_sf"/>
</dbReference>